<evidence type="ECO:0000256" key="2">
    <source>
        <dbReference type="SAM" id="MobiDB-lite"/>
    </source>
</evidence>
<dbReference type="Proteomes" id="UP000398389">
    <property type="component" value="Unassembled WGS sequence"/>
</dbReference>
<evidence type="ECO:0000313" key="5">
    <source>
        <dbReference type="Proteomes" id="UP000398389"/>
    </source>
</evidence>
<dbReference type="GeneID" id="43583944"/>
<feature type="domain" description="CS" evidence="3">
    <location>
        <begin position="2"/>
        <end position="98"/>
    </location>
</feature>
<dbReference type="InterPro" id="IPR007052">
    <property type="entry name" value="CS_dom"/>
</dbReference>
<dbReference type="GO" id="GO:0051131">
    <property type="term" value="P:chaperone-mediated protein complex assembly"/>
    <property type="evidence" value="ECO:0007669"/>
    <property type="project" value="TreeGrafter"/>
</dbReference>
<dbReference type="GO" id="GO:0005829">
    <property type="term" value="C:cytosol"/>
    <property type="evidence" value="ECO:0007669"/>
    <property type="project" value="TreeGrafter"/>
</dbReference>
<protein>
    <recommendedName>
        <fullName evidence="3">CS domain-containing protein</fullName>
    </recommendedName>
</protein>
<feature type="region of interest" description="Disordered" evidence="2">
    <location>
        <begin position="115"/>
        <end position="148"/>
    </location>
</feature>
<sequence length="241" mass="26626">MPSHPEVFWAQRSSATEPEKNVLYVTIAAEDITKPHLELTPTSFHFFGESEEGKNYDLTVELYEEIDPSLSKFTHTDRHTYAILRKAKAQQEYWPRLTKEKKKVFYIRTDFDKWVDEDEQDEQPEQNDDFGGMGGMGGMGGGNDAGFGGADLQSMLSGMGGGAGGMPDFSSLGQIPGLGSGANDDLMESLAQDASAQGKDFSEFAKQYKAKDSDDVSIQTSHLGNEEDEEDDDETPKEKNL</sequence>
<dbReference type="PANTHER" id="PTHR22932">
    <property type="entry name" value="TELOMERASE-BINDING PROTEIN P23 HSP90 CO-CHAPERONE"/>
    <property type="match status" value="1"/>
</dbReference>
<keyword evidence="5" id="KW-1185">Reference proteome</keyword>
<feature type="compositionally biased region" description="Gly residues" evidence="2">
    <location>
        <begin position="131"/>
        <end position="148"/>
    </location>
</feature>
<dbReference type="OrthoDB" id="1564555at2759"/>
<reference evidence="4 5" key="1">
    <citation type="submission" date="2019-09" db="EMBL/GenBank/DDBJ databases">
        <authorList>
            <person name="Brejova B."/>
        </authorList>
    </citation>
    <scope>NUCLEOTIDE SEQUENCE [LARGE SCALE GENOMIC DNA]</scope>
</reference>
<dbReference type="PROSITE" id="PS51203">
    <property type="entry name" value="CS"/>
    <property type="match status" value="1"/>
</dbReference>
<dbReference type="GO" id="GO:0051879">
    <property type="term" value="F:Hsp90 protein binding"/>
    <property type="evidence" value="ECO:0007669"/>
    <property type="project" value="InterPro"/>
</dbReference>
<dbReference type="GO" id="GO:0051087">
    <property type="term" value="F:protein-folding chaperone binding"/>
    <property type="evidence" value="ECO:0007669"/>
    <property type="project" value="TreeGrafter"/>
</dbReference>
<dbReference type="CDD" id="cd06465">
    <property type="entry name" value="p23_hB-ind1_like"/>
    <property type="match status" value="1"/>
</dbReference>
<dbReference type="PANTHER" id="PTHR22932:SF1">
    <property type="entry name" value="CO-CHAPERONE PROTEIN DAF-41"/>
    <property type="match status" value="1"/>
</dbReference>
<comment type="similarity">
    <text evidence="1">Belongs to the p23/wos2 family.</text>
</comment>
<accession>A0A5E8BZI4</accession>
<evidence type="ECO:0000259" key="3">
    <source>
        <dbReference type="PROSITE" id="PS51203"/>
    </source>
</evidence>
<organism evidence="4 5">
    <name type="scientific">Magnusiomyces paraingens</name>
    <dbReference type="NCBI Taxonomy" id="2606893"/>
    <lineage>
        <taxon>Eukaryota</taxon>
        <taxon>Fungi</taxon>
        <taxon>Dikarya</taxon>
        <taxon>Ascomycota</taxon>
        <taxon>Saccharomycotina</taxon>
        <taxon>Dipodascomycetes</taxon>
        <taxon>Dipodascales</taxon>
        <taxon>Dipodascaceae</taxon>
        <taxon>Magnusiomyces</taxon>
    </lineage>
</organism>
<name>A0A5E8BZI4_9ASCO</name>
<evidence type="ECO:0000313" key="4">
    <source>
        <dbReference type="EMBL" id="VVT56522.1"/>
    </source>
</evidence>
<feature type="region of interest" description="Disordered" evidence="2">
    <location>
        <begin position="167"/>
        <end position="241"/>
    </location>
</feature>
<feature type="compositionally biased region" description="Acidic residues" evidence="2">
    <location>
        <begin position="226"/>
        <end position="235"/>
    </location>
</feature>
<gene>
    <name evidence="4" type="ORF">SAPINGB_P005129</name>
</gene>
<dbReference type="InterPro" id="IPR008978">
    <property type="entry name" value="HSP20-like_chaperone"/>
</dbReference>
<dbReference type="GO" id="GO:0006457">
    <property type="term" value="P:protein folding"/>
    <property type="evidence" value="ECO:0007669"/>
    <property type="project" value="TreeGrafter"/>
</dbReference>
<dbReference type="InterPro" id="IPR045250">
    <property type="entry name" value="p23-like"/>
</dbReference>
<evidence type="ECO:0000256" key="1">
    <source>
        <dbReference type="ARBA" id="ARBA00025733"/>
    </source>
</evidence>
<proteinExistence type="inferred from homology"/>
<dbReference type="FunFam" id="2.60.40.790:FF:000013">
    <property type="entry name" value="Very-long-chain (3R)-3-hydroxyacyl-CoA dehydratase"/>
    <property type="match status" value="1"/>
</dbReference>
<dbReference type="RefSeq" id="XP_031855735.1">
    <property type="nucleotide sequence ID" value="XM_031999844.1"/>
</dbReference>
<feature type="compositionally biased region" description="Acidic residues" evidence="2">
    <location>
        <begin position="115"/>
        <end position="128"/>
    </location>
</feature>
<dbReference type="GO" id="GO:0005634">
    <property type="term" value="C:nucleus"/>
    <property type="evidence" value="ECO:0007669"/>
    <property type="project" value="TreeGrafter"/>
</dbReference>
<dbReference type="SUPFAM" id="SSF49764">
    <property type="entry name" value="HSP20-like chaperones"/>
    <property type="match status" value="1"/>
</dbReference>
<dbReference type="EMBL" id="CABVLU010000004">
    <property type="protein sequence ID" value="VVT56522.1"/>
    <property type="molecule type" value="Genomic_DNA"/>
</dbReference>
<dbReference type="AlphaFoldDB" id="A0A5E8BZI4"/>
<dbReference type="Gene3D" id="2.60.40.790">
    <property type="match status" value="1"/>
</dbReference>